<dbReference type="Proteomes" id="UP000321750">
    <property type="component" value="Unassembled WGS sequence"/>
</dbReference>
<dbReference type="Gene3D" id="3.40.190.290">
    <property type="match status" value="1"/>
</dbReference>
<organism evidence="6 7">
    <name type="scientific">Methylobacterium gnaphalii</name>
    <dbReference type="NCBI Taxonomy" id="1010610"/>
    <lineage>
        <taxon>Bacteria</taxon>
        <taxon>Pseudomonadati</taxon>
        <taxon>Pseudomonadota</taxon>
        <taxon>Alphaproteobacteria</taxon>
        <taxon>Hyphomicrobiales</taxon>
        <taxon>Methylobacteriaceae</taxon>
        <taxon>Methylobacterium</taxon>
    </lineage>
</organism>
<dbReference type="SUPFAM" id="SSF46785">
    <property type="entry name" value="Winged helix' DNA-binding domain"/>
    <property type="match status" value="1"/>
</dbReference>
<dbReference type="InterPro" id="IPR005119">
    <property type="entry name" value="LysR_subst-bd"/>
</dbReference>
<dbReference type="EMBL" id="BJZV01000027">
    <property type="protein sequence ID" value="GEP12030.1"/>
    <property type="molecule type" value="Genomic_DNA"/>
</dbReference>
<accession>A0A512JPZ1</accession>
<dbReference type="AlphaFoldDB" id="A0A512JPZ1"/>
<keyword evidence="3" id="KW-0238">DNA-binding</keyword>
<keyword evidence="4" id="KW-0804">Transcription</keyword>
<sequence length="274" mass="29482">MISYAIANLEQQLGLPLFDRETTRRAQLTEAGAAVLAEARTVSHSLDALRAKVGSMLSGLEAEISIAVSVLMPGDRLVDVLTGFQARFSTVALRLECRGVGRSPTIRHQRTIGHRDRGRGLGRYGPAIEQISVGDVEMLPVAAPEHPLVTADAETPGSARDHVQLVIADRTPLSEGQEFGIVATRTWRLSDLSSKRTLLLAGIGWGTMPTHLVQADIDAGRLVELHMPEATHRRLPFTAIYRADKPPGPAGCWLIQRFVEQSSVGTGTGSSASI</sequence>
<reference evidence="6 7" key="1">
    <citation type="submission" date="2019-07" db="EMBL/GenBank/DDBJ databases">
        <title>Whole genome shotgun sequence of Methylobacterium gnaphalii NBRC 107716.</title>
        <authorList>
            <person name="Hosoyama A."/>
            <person name="Uohara A."/>
            <person name="Ohji S."/>
            <person name="Ichikawa N."/>
        </authorList>
    </citation>
    <scope>NUCLEOTIDE SEQUENCE [LARGE SCALE GENOMIC DNA]</scope>
    <source>
        <strain evidence="6 7">NBRC 107716</strain>
    </source>
</reference>
<dbReference type="SUPFAM" id="SSF53850">
    <property type="entry name" value="Periplasmic binding protein-like II"/>
    <property type="match status" value="1"/>
</dbReference>
<dbReference type="PANTHER" id="PTHR30126:SF91">
    <property type="entry name" value="LYSR FAMILY TRANSCRIPTIONAL REGULATOR"/>
    <property type="match status" value="1"/>
</dbReference>
<feature type="domain" description="HTH lysR-type" evidence="5">
    <location>
        <begin position="1"/>
        <end position="29"/>
    </location>
</feature>
<dbReference type="Gene3D" id="1.10.10.10">
    <property type="entry name" value="Winged helix-like DNA-binding domain superfamily/Winged helix DNA-binding domain"/>
    <property type="match status" value="1"/>
</dbReference>
<dbReference type="Pfam" id="PF03466">
    <property type="entry name" value="LysR_substrate"/>
    <property type="match status" value="1"/>
</dbReference>
<dbReference type="PANTHER" id="PTHR30126">
    <property type="entry name" value="HTH-TYPE TRANSCRIPTIONAL REGULATOR"/>
    <property type="match status" value="1"/>
</dbReference>
<evidence type="ECO:0000256" key="2">
    <source>
        <dbReference type="ARBA" id="ARBA00023015"/>
    </source>
</evidence>
<evidence type="ECO:0000313" key="6">
    <source>
        <dbReference type="EMBL" id="GEP12030.1"/>
    </source>
</evidence>
<evidence type="ECO:0000256" key="4">
    <source>
        <dbReference type="ARBA" id="ARBA00023163"/>
    </source>
</evidence>
<proteinExistence type="inferred from homology"/>
<evidence type="ECO:0000313" key="7">
    <source>
        <dbReference type="Proteomes" id="UP000321750"/>
    </source>
</evidence>
<comment type="caution">
    <text evidence="6">The sequence shown here is derived from an EMBL/GenBank/DDBJ whole genome shotgun (WGS) entry which is preliminary data.</text>
</comment>
<dbReference type="GO" id="GO:0003700">
    <property type="term" value="F:DNA-binding transcription factor activity"/>
    <property type="evidence" value="ECO:0007669"/>
    <property type="project" value="InterPro"/>
</dbReference>
<name>A0A512JPZ1_9HYPH</name>
<dbReference type="PROSITE" id="PS50931">
    <property type="entry name" value="HTH_LYSR"/>
    <property type="match status" value="1"/>
</dbReference>
<dbReference type="GO" id="GO:0000976">
    <property type="term" value="F:transcription cis-regulatory region binding"/>
    <property type="evidence" value="ECO:0007669"/>
    <property type="project" value="TreeGrafter"/>
</dbReference>
<dbReference type="Pfam" id="PF00126">
    <property type="entry name" value="HTH_1"/>
    <property type="match status" value="1"/>
</dbReference>
<dbReference type="InterPro" id="IPR036390">
    <property type="entry name" value="WH_DNA-bd_sf"/>
</dbReference>
<dbReference type="InterPro" id="IPR036388">
    <property type="entry name" value="WH-like_DNA-bd_sf"/>
</dbReference>
<comment type="similarity">
    <text evidence="1">Belongs to the LysR transcriptional regulatory family.</text>
</comment>
<keyword evidence="7" id="KW-1185">Reference proteome</keyword>
<evidence type="ECO:0000256" key="3">
    <source>
        <dbReference type="ARBA" id="ARBA00023125"/>
    </source>
</evidence>
<dbReference type="InterPro" id="IPR000847">
    <property type="entry name" value="LysR_HTH_N"/>
</dbReference>
<keyword evidence="2" id="KW-0805">Transcription regulation</keyword>
<protein>
    <submittedName>
        <fullName evidence="6">LysR family transcriptional regulator</fullName>
    </submittedName>
</protein>
<evidence type="ECO:0000259" key="5">
    <source>
        <dbReference type="PROSITE" id="PS50931"/>
    </source>
</evidence>
<gene>
    <name evidence="6" type="ORF">MGN01_38750</name>
</gene>
<evidence type="ECO:0000256" key="1">
    <source>
        <dbReference type="ARBA" id="ARBA00009437"/>
    </source>
</evidence>